<feature type="binding site" evidence="11">
    <location>
        <position position="83"/>
    </location>
    <ligand>
        <name>substrate</name>
    </ligand>
</feature>
<dbReference type="InterPro" id="IPR023000">
    <property type="entry name" value="Shikimate_kinase_CS"/>
</dbReference>
<dbReference type="PANTHER" id="PTHR21087">
    <property type="entry name" value="SHIKIMATE KINASE"/>
    <property type="match status" value="1"/>
</dbReference>
<evidence type="ECO:0000256" key="11">
    <source>
        <dbReference type="HAMAP-Rule" id="MF_00109"/>
    </source>
</evidence>
<dbReference type="EMBL" id="UETC01000003">
    <property type="protein sequence ID" value="SSA44600.1"/>
    <property type="molecule type" value="Genomic_DNA"/>
</dbReference>
<evidence type="ECO:0000313" key="15">
    <source>
        <dbReference type="Proteomes" id="UP000245839"/>
    </source>
</evidence>
<evidence type="ECO:0000256" key="10">
    <source>
        <dbReference type="ARBA" id="ARBA00048567"/>
    </source>
</evidence>
<keyword evidence="11" id="KW-0963">Cytoplasm</keyword>
<accession>A0A2Y9AJV2</accession>
<dbReference type="PANTHER" id="PTHR21087:SF16">
    <property type="entry name" value="SHIKIMATE KINASE 1, CHLOROPLASTIC"/>
    <property type="match status" value="1"/>
</dbReference>
<dbReference type="AlphaFoldDB" id="A0A2Y9AJV2"/>
<dbReference type="Proteomes" id="UP000251571">
    <property type="component" value="Unassembled WGS sequence"/>
</dbReference>
<keyword evidence="8 11" id="KW-0067">ATP-binding</keyword>
<comment type="function">
    <text evidence="11">Catalyzes the specific phosphorylation of the 3-hydroxyl group of shikimic acid using ATP as a cosubstrate.</text>
</comment>
<sequence length="199" mass="21398">MAIRGATVHSKGMTDVGERQQAGTGLTVPVVLVGMPGCGKTSVGMALAERLGVPFRDTDEALVAAARMSIAEIFARDGEAFFRARESEVLRRLLEQGPGVLSTGGGAFLRAENRDAIAAHGLSVWLRASEPLLWSRVRNRNSRPLLRTDNPRRTLNELMAAREPFYAKAALAVDAAPEYSIADMAARVEDALRKAGVVQ</sequence>
<dbReference type="SUPFAM" id="SSF52540">
    <property type="entry name" value="P-loop containing nucleoside triphosphate hydrolases"/>
    <property type="match status" value="1"/>
</dbReference>
<dbReference type="CDD" id="cd00464">
    <property type="entry name" value="SK"/>
    <property type="match status" value="1"/>
</dbReference>
<dbReference type="Proteomes" id="UP000245839">
    <property type="component" value="Unassembled WGS sequence"/>
</dbReference>
<evidence type="ECO:0000256" key="9">
    <source>
        <dbReference type="ARBA" id="ARBA00023141"/>
    </source>
</evidence>
<dbReference type="NCBIfam" id="NF010552">
    <property type="entry name" value="PRK13946.1"/>
    <property type="match status" value="1"/>
</dbReference>
<dbReference type="InterPro" id="IPR000623">
    <property type="entry name" value="Shikimate_kinase/TSH1"/>
</dbReference>
<gene>
    <name evidence="11" type="primary">aroK</name>
    <name evidence="13" type="ORF">BCF38_103322</name>
    <name evidence="14" type="ORF">SAMN05421539_103322</name>
</gene>
<evidence type="ECO:0000256" key="6">
    <source>
        <dbReference type="ARBA" id="ARBA00022741"/>
    </source>
</evidence>
<evidence type="ECO:0000256" key="4">
    <source>
        <dbReference type="ARBA" id="ARBA00022605"/>
    </source>
</evidence>
<dbReference type="InterPro" id="IPR027417">
    <property type="entry name" value="P-loop_NTPase"/>
</dbReference>
<feature type="binding site" evidence="11">
    <location>
        <position position="162"/>
    </location>
    <ligand>
        <name>substrate</name>
    </ligand>
</feature>
<dbReference type="GO" id="GO:0009073">
    <property type="term" value="P:aromatic amino acid family biosynthetic process"/>
    <property type="evidence" value="ECO:0007669"/>
    <property type="project" value="UniProtKB-KW"/>
</dbReference>
<feature type="binding site" evidence="11">
    <location>
        <position position="41"/>
    </location>
    <ligand>
        <name>Mg(2+)</name>
        <dbReference type="ChEBI" id="CHEBI:18420"/>
    </ligand>
</feature>
<reference evidence="13 15" key="2">
    <citation type="submission" date="2018-03" db="EMBL/GenBank/DDBJ databases">
        <title>Genomic Encyclopedia of Archaeal and Bacterial Type Strains, Phase II (KMG-II): from individual species to whole genera.</title>
        <authorList>
            <person name="Goeker M."/>
        </authorList>
    </citation>
    <scope>NUCLEOTIDE SEQUENCE [LARGE SCALE GENOMIC DNA]</scope>
    <source>
        <strain evidence="13 15">DSM 25227</strain>
    </source>
</reference>
<dbReference type="InterPro" id="IPR031322">
    <property type="entry name" value="Shikimate/glucono_kinase"/>
</dbReference>
<keyword evidence="5 11" id="KW-0808">Transferase</keyword>
<dbReference type="PROSITE" id="PS01128">
    <property type="entry name" value="SHIKIMATE_KINASE"/>
    <property type="match status" value="1"/>
</dbReference>
<keyword evidence="11" id="KW-0479">Metal-binding</keyword>
<comment type="pathway">
    <text evidence="1 11">Metabolic intermediate biosynthesis; chorismate biosynthesis; chorismate from D-erythrose 4-phosphate and phosphoenolpyruvate: step 5/7.</text>
</comment>
<evidence type="ECO:0000313" key="13">
    <source>
        <dbReference type="EMBL" id="PWJ20504.1"/>
    </source>
</evidence>
<feature type="binding site" evidence="11">
    <location>
        <position position="59"/>
    </location>
    <ligand>
        <name>substrate</name>
    </ligand>
</feature>
<dbReference type="EC" id="2.7.1.71" evidence="3 11"/>
<organism evidence="14 16">
    <name type="scientific">Jannaschia seohaensis</name>
    <dbReference type="NCBI Taxonomy" id="475081"/>
    <lineage>
        <taxon>Bacteria</taxon>
        <taxon>Pseudomonadati</taxon>
        <taxon>Pseudomonadota</taxon>
        <taxon>Alphaproteobacteria</taxon>
        <taxon>Rhodobacterales</taxon>
        <taxon>Roseobacteraceae</taxon>
        <taxon>Jannaschia</taxon>
    </lineage>
</organism>
<dbReference type="GO" id="GO:0000287">
    <property type="term" value="F:magnesium ion binding"/>
    <property type="evidence" value="ECO:0007669"/>
    <property type="project" value="UniProtKB-UniRule"/>
</dbReference>
<feature type="binding site" evidence="11">
    <location>
        <position position="143"/>
    </location>
    <ligand>
        <name>ATP</name>
        <dbReference type="ChEBI" id="CHEBI:30616"/>
    </ligand>
</feature>
<dbReference type="GO" id="GO:0005524">
    <property type="term" value="F:ATP binding"/>
    <property type="evidence" value="ECO:0007669"/>
    <property type="project" value="UniProtKB-UniRule"/>
</dbReference>
<evidence type="ECO:0000256" key="7">
    <source>
        <dbReference type="ARBA" id="ARBA00022777"/>
    </source>
</evidence>
<dbReference type="GO" id="GO:0008652">
    <property type="term" value="P:amino acid biosynthetic process"/>
    <property type="evidence" value="ECO:0007669"/>
    <property type="project" value="UniProtKB-KW"/>
</dbReference>
<evidence type="ECO:0000313" key="16">
    <source>
        <dbReference type="Proteomes" id="UP000251571"/>
    </source>
</evidence>
<dbReference type="HAMAP" id="MF_00109">
    <property type="entry name" value="Shikimate_kinase"/>
    <property type="match status" value="1"/>
</dbReference>
<comment type="catalytic activity">
    <reaction evidence="10 11">
        <text>shikimate + ATP = 3-phosphoshikimate + ADP + H(+)</text>
        <dbReference type="Rhea" id="RHEA:13121"/>
        <dbReference type="ChEBI" id="CHEBI:15378"/>
        <dbReference type="ChEBI" id="CHEBI:30616"/>
        <dbReference type="ChEBI" id="CHEBI:36208"/>
        <dbReference type="ChEBI" id="CHEBI:145989"/>
        <dbReference type="ChEBI" id="CHEBI:456216"/>
        <dbReference type="EC" id="2.7.1.71"/>
    </reaction>
</comment>
<feature type="binding site" evidence="11">
    <location>
        <position position="105"/>
    </location>
    <ligand>
        <name>substrate</name>
    </ligand>
</feature>
<proteinExistence type="inferred from homology"/>
<dbReference type="GO" id="GO:0005829">
    <property type="term" value="C:cytosol"/>
    <property type="evidence" value="ECO:0007669"/>
    <property type="project" value="TreeGrafter"/>
</dbReference>
<name>A0A2Y9AJV2_9RHOB</name>
<dbReference type="UniPathway" id="UPA00053">
    <property type="reaction ID" value="UER00088"/>
</dbReference>
<keyword evidence="4 11" id="KW-0028">Amino-acid biosynthesis</keyword>
<evidence type="ECO:0000256" key="3">
    <source>
        <dbReference type="ARBA" id="ARBA00012154"/>
    </source>
</evidence>
<comment type="caution">
    <text evidence="11">Lacks conserved residue(s) required for the propagation of feature annotation.</text>
</comment>
<feature type="binding site" evidence="11">
    <location>
        <begin position="37"/>
        <end position="42"/>
    </location>
    <ligand>
        <name>ATP</name>
        <dbReference type="ChEBI" id="CHEBI:30616"/>
    </ligand>
</feature>
<evidence type="ECO:0000256" key="1">
    <source>
        <dbReference type="ARBA" id="ARBA00004842"/>
    </source>
</evidence>
<dbReference type="PRINTS" id="PR01100">
    <property type="entry name" value="SHIKIMTKNASE"/>
</dbReference>
<dbReference type="OrthoDB" id="9800332at2"/>
<dbReference type="GO" id="GO:0009423">
    <property type="term" value="P:chorismate biosynthetic process"/>
    <property type="evidence" value="ECO:0007669"/>
    <property type="project" value="UniProtKB-UniRule"/>
</dbReference>
<keyword evidence="6 11" id="KW-0547">Nucleotide-binding</keyword>
<keyword evidence="9 11" id="KW-0057">Aromatic amino acid biosynthesis</keyword>
<keyword evidence="15" id="KW-1185">Reference proteome</keyword>
<evidence type="ECO:0000256" key="12">
    <source>
        <dbReference type="SAM" id="MobiDB-lite"/>
    </source>
</evidence>
<comment type="subunit">
    <text evidence="11">Monomer.</text>
</comment>
<comment type="similarity">
    <text evidence="2 11">Belongs to the shikimate kinase family.</text>
</comment>
<keyword evidence="7 11" id="KW-0418">Kinase</keyword>
<reference evidence="14 16" key="1">
    <citation type="submission" date="2016-10" db="EMBL/GenBank/DDBJ databases">
        <authorList>
            <person name="Cai Z."/>
        </authorList>
    </citation>
    <scope>NUCLEOTIDE SEQUENCE [LARGE SCALE GENOMIC DNA]</scope>
    <source>
        <strain evidence="14 16">DSM 25227</strain>
    </source>
</reference>
<comment type="cofactor">
    <cofactor evidence="11">
        <name>Mg(2+)</name>
        <dbReference type="ChEBI" id="CHEBI:18420"/>
    </cofactor>
    <text evidence="11">Binds 1 Mg(2+) ion per subunit.</text>
</comment>
<dbReference type="EMBL" id="QGDJ01000003">
    <property type="protein sequence ID" value="PWJ20504.1"/>
    <property type="molecule type" value="Genomic_DNA"/>
</dbReference>
<dbReference type="GO" id="GO:0004765">
    <property type="term" value="F:shikimate kinase activity"/>
    <property type="evidence" value="ECO:0007669"/>
    <property type="project" value="UniProtKB-UniRule"/>
</dbReference>
<dbReference type="Pfam" id="PF01202">
    <property type="entry name" value="SKI"/>
    <property type="match status" value="1"/>
</dbReference>
<evidence type="ECO:0000256" key="5">
    <source>
        <dbReference type="ARBA" id="ARBA00022679"/>
    </source>
</evidence>
<evidence type="ECO:0000313" key="14">
    <source>
        <dbReference type="EMBL" id="SSA44600.1"/>
    </source>
</evidence>
<protein>
    <recommendedName>
        <fullName evidence="3 11">Shikimate kinase</fullName>
        <shortName evidence="11">SK</shortName>
        <ecNumber evidence="3 11">2.7.1.71</ecNumber>
    </recommendedName>
</protein>
<evidence type="ECO:0000256" key="8">
    <source>
        <dbReference type="ARBA" id="ARBA00022840"/>
    </source>
</evidence>
<dbReference type="Gene3D" id="3.40.50.300">
    <property type="entry name" value="P-loop containing nucleotide triphosphate hydrolases"/>
    <property type="match status" value="1"/>
</dbReference>
<feature type="region of interest" description="Disordered" evidence="12">
    <location>
        <begin position="1"/>
        <end position="20"/>
    </location>
</feature>
<evidence type="ECO:0000256" key="2">
    <source>
        <dbReference type="ARBA" id="ARBA00006997"/>
    </source>
</evidence>
<keyword evidence="11" id="KW-0460">Magnesium</keyword>
<comment type="subcellular location">
    <subcellularLocation>
        <location evidence="11">Cytoplasm</location>
    </subcellularLocation>
</comment>